<feature type="region of interest" description="Disordered" evidence="1">
    <location>
        <begin position="152"/>
        <end position="176"/>
    </location>
</feature>
<dbReference type="PANTHER" id="PTHR35335">
    <property type="entry name" value="UPF0716 PROTEIN FXSA"/>
    <property type="match status" value="1"/>
</dbReference>
<reference evidence="3 4" key="1">
    <citation type="journal article" date="2014" name="BMC Vet. Res.">
        <title>First report of Corynebacterium pseudotuberculosis from caseous lymphadenitis lesions in Black Alentejano pig (Sus scrofa domesticus).</title>
        <authorList>
            <person name="Oliveira M."/>
            <person name="Barroco C."/>
            <person name="Mottola C."/>
            <person name="Santos R."/>
            <person name="Lemsaddek A."/>
            <person name="Tavares L."/>
            <person name="Semedo-Lemsaddek T."/>
        </authorList>
    </citation>
    <scope>NUCLEOTIDE SEQUENCE [LARGE SCALE GENOMIC DNA]</scope>
    <source>
        <strain evidence="3 4">PO100/5</strain>
    </source>
</reference>
<dbReference type="RefSeq" id="WP_087453954.1">
    <property type="nucleotide sequence ID" value="NZ_CP021417.2"/>
</dbReference>
<proteinExistence type="predicted"/>
<dbReference type="KEGG" id="csil:CBE74_06160"/>
<dbReference type="Pfam" id="PF04186">
    <property type="entry name" value="FxsA"/>
    <property type="match status" value="1"/>
</dbReference>
<accession>A0A7Y4P7E2</accession>
<name>A0A7Y4P7E2_9CORY</name>
<keyword evidence="4" id="KW-1185">Reference proteome</keyword>
<dbReference type="OrthoDB" id="4422778at2"/>
<reference evidence="3 4" key="4">
    <citation type="journal article" date="2020" name="PLoS ONE">
        <title>Taxonomic classification of strain PO100/5 shows a broader geographic distribution and genetic markers of the recently described Corynebacterium silvaticum.</title>
        <authorList>
            <person name="Viana M.V.C."/>
            <person name="Profeta R."/>
            <person name="da Silva A.L."/>
            <person name="Hurtado R."/>
            <person name="Cerqueira J.C."/>
            <person name="Ribeiro B.F.S."/>
            <person name="Almeida M.O."/>
            <person name="Morais-Rodrigues F."/>
            <person name="Soares S.C."/>
            <person name="Oliveira M."/>
            <person name="Tavares L."/>
            <person name="Figueiredo H."/>
            <person name="Wattam A.R."/>
            <person name="Barh D."/>
            <person name="Ghosh P."/>
            <person name="Silva A."/>
            <person name="Azevedo V."/>
        </authorList>
    </citation>
    <scope>NUCLEOTIDE SEQUENCE [LARGE SCALE GENOMIC DNA]</scope>
    <source>
        <strain evidence="3 4">PO100/5</strain>
    </source>
</reference>
<protein>
    <submittedName>
        <fullName evidence="3">FxsA family protein</fullName>
    </submittedName>
</protein>
<dbReference type="InterPro" id="IPR007313">
    <property type="entry name" value="FxsA"/>
</dbReference>
<keyword evidence="2" id="KW-0472">Membrane</keyword>
<evidence type="ECO:0000256" key="2">
    <source>
        <dbReference type="SAM" id="Phobius"/>
    </source>
</evidence>
<dbReference type="PANTHER" id="PTHR35335:SF1">
    <property type="entry name" value="UPF0716 PROTEIN FXSA"/>
    <property type="match status" value="1"/>
</dbReference>
<gene>
    <name evidence="3" type="ORF">CBE74_06160</name>
</gene>
<reference evidence="3 4" key="2">
    <citation type="journal article" date="2020" name="Antonie Van Leeuwenhoek">
        <title>Phylogenomic characterisation of a novel corynebacterial species pathogenic to animals.</title>
        <authorList>
            <person name="Moller J."/>
            <person name="Musella L."/>
            <person name="Melnikov V."/>
            <person name="Geissdorfer W."/>
            <person name="Burkovski A."/>
            <person name="Sangal V."/>
        </authorList>
    </citation>
    <scope>NUCLEOTIDE SEQUENCE [LARGE SCALE GENOMIC DNA]</scope>
    <source>
        <strain evidence="3 4">PO100/5</strain>
    </source>
</reference>
<dbReference type="Proteomes" id="UP000195652">
    <property type="component" value="Chromosome"/>
</dbReference>
<evidence type="ECO:0000256" key="1">
    <source>
        <dbReference type="SAM" id="MobiDB-lite"/>
    </source>
</evidence>
<evidence type="ECO:0000313" key="4">
    <source>
        <dbReference type="Proteomes" id="UP000195652"/>
    </source>
</evidence>
<dbReference type="GeneID" id="75007833"/>
<dbReference type="NCBIfam" id="NF008528">
    <property type="entry name" value="PRK11463.1-2"/>
    <property type="match status" value="1"/>
</dbReference>
<sequence>MPLFIGLPYILIEALAFWGVAQWLGTATALIALIAFLFGGLFLAAFEMRSISRRLAAGSSSPGRAAGDLGLLAAGAVGVALPGFVTSIFGLLLILPPTRAFIRSFLAKGLRKKIEDMGVRSFEATNSYRQHASYGSFGAQSVIEHDQLNEEEIQQWSRDIKPEDFGGPHGPNPQQK</sequence>
<keyword evidence="2" id="KW-0812">Transmembrane</keyword>
<keyword evidence="2" id="KW-1133">Transmembrane helix</keyword>
<dbReference type="AlphaFoldDB" id="A0A7Y4P7E2"/>
<reference evidence="3 4" key="3">
    <citation type="journal article" date="2020" name="Int. J. Syst. Evol. Microbiol.">
        <title>Corynebacterium silvaticum sp. nov., a unique group of NTTB corynebacteria in wild boar and roe deer.</title>
        <authorList>
            <person name="Dangel A."/>
            <person name="Berger A."/>
            <person name="Rau J."/>
            <person name="Eisenberg T."/>
            <person name="Kampfer P."/>
            <person name="Margos G."/>
            <person name="Contzen M."/>
            <person name="Busse H.J."/>
            <person name="Konrad R."/>
            <person name="Peters M."/>
            <person name="Sting R."/>
            <person name="Sing A."/>
        </authorList>
    </citation>
    <scope>NUCLEOTIDE SEQUENCE [LARGE SCALE GENOMIC DNA]</scope>
    <source>
        <strain evidence="3 4">PO100/5</strain>
    </source>
</reference>
<feature type="transmembrane region" description="Helical" evidence="2">
    <location>
        <begin position="26"/>
        <end position="48"/>
    </location>
</feature>
<feature type="transmembrane region" description="Helical" evidence="2">
    <location>
        <begin position="69"/>
        <end position="95"/>
    </location>
</feature>
<organism evidence="3 4">
    <name type="scientific">Corynebacterium silvaticum</name>
    <dbReference type="NCBI Taxonomy" id="2320431"/>
    <lineage>
        <taxon>Bacteria</taxon>
        <taxon>Bacillati</taxon>
        <taxon>Actinomycetota</taxon>
        <taxon>Actinomycetes</taxon>
        <taxon>Mycobacteriales</taxon>
        <taxon>Corynebacteriaceae</taxon>
        <taxon>Corynebacterium</taxon>
    </lineage>
</organism>
<dbReference type="GO" id="GO:0016020">
    <property type="term" value="C:membrane"/>
    <property type="evidence" value="ECO:0007669"/>
    <property type="project" value="InterPro"/>
</dbReference>
<dbReference type="EMBL" id="CP021417">
    <property type="protein sequence ID" value="ARU46137.1"/>
    <property type="molecule type" value="Genomic_DNA"/>
</dbReference>
<evidence type="ECO:0000313" key="3">
    <source>
        <dbReference type="EMBL" id="ARU46137.1"/>
    </source>
</evidence>